<feature type="domain" description="Aerobactin siderophore biosynthesis IucA/IucC N-terminal" evidence="3">
    <location>
        <begin position="127"/>
        <end position="352"/>
    </location>
</feature>
<reference evidence="5" key="1">
    <citation type="submission" date="2021-06" db="EMBL/GenBank/DDBJ databases">
        <title>Paracoccus bacterium XHP0099 sp. nov., isolated from the surface waters of the Yellow Sea.</title>
        <authorList>
            <person name="Xue H."/>
            <person name="Zhang D."/>
        </authorList>
    </citation>
    <scope>NUCLEOTIDE SEQUENCE</scope>
    <source>
        <strain evidence="5">XHP0099</strain>
    </source>
</reference>
<evidence type="ECO:0000313" key="5">
    <source>
        <dbReference type="EMBL" id="MBU3030398.1"/>
    </source>
</evidence>
<dbReference type="Proteomes" id="UP001166191">
    <property type="component" value="Unassembled WGS sequence"/>
</dbReference>
<proteinExistence type="predicted"/>
<accession>A0ABS6AII2</accession>
<dbReference type="RefSeq" id="WP_216033079.1">
    <property type="nucleotide sequence ID" value="NZ_JAHKNG010000014.1"/>
</dbReference>
<dbReference type="PANTHER" id="PTHR34384:SF6">
    <property type="entry name" value="STAPHYLOFERRIN B SYNTHASE"/>
    <property type="match status" value="1"/>
</dbReference>
<feature type="region of interest" description="Disordered" evidence="2">
    <location>
        <begin position="537"/>
        <end position="579"/>
    </location>
</feature>
<comment type="pathway">
    <text evidence="1">Siderophore biosynthesis.</text>
</comment>
<evidence type="ECO:0000256" key="2">
    <source>
        <dbReference type="SAM" id="MobiDB-lite"/>
    </source>
</evidence>
<evidence type="ECO:0008006" key="7">
    <source>
        <dbReference type="Google" id="ProtNLM"/>
    </source>
</evidence>
<comment type="caution">
    <text evidence="5">The sequence shown here is derived from an EMBL/GenBank/DDBJ whole genome shotgun (WGS) entry which is preliminary data.</text>
</comment>
<feature type="compositionally biased region" description="Low complexity" evidence="2">
    <location>
        <begin position="552"/>
        <end position="563"/>
    </location>
</feature>
<feature type="domain" description="Aerobactin siderophore biosynthesis IucA/IucC-like C-terminal" evidence="4">
    <location>
        <begin position="374"/>
        <end position="531"/>
    </location>
</feature>
<dbReference type="PANTHER" id="PTHR34384">
    <property type="entry name" value="L-2,3-DIAMINOPROPANOATE--CITRATE LIGASE"/>
    <property type="match status" value="1"/>
</dbReference>
<dbReference type="Pfam" id="PF06276">
    <property type="entry name" value="FhuF"/>
    <property type="match status" value="1"/>
</dbReference>
<evidence type="ECO:0000259" key="4">
    <source>
        <dbReference type="Pfam" id="PF06276"/>
    </source>
</evidence>
<gene>
    <name evidence="5" type="ORF">KNW02_09735</name>
</gene>
<dbReference type="Pfam" id="PF04183">
    <property type="entry name" value="IucA_IucC"/>
    <property type="match status" value="1"/>
</dbReference>
<dbReference type="InterPro" id="IPR037455">
    <property type="entry name" value="LucA/IucC-like"/>
</dbReference>
<sequence>MNALYGAAARRLLAKMISELAWEDVLAPQDGVLRLASGAIWRFHGTRRIWDNLEIDPDSIARDGGDTCPFRLITDARAELAMSPATEAMFIREIANTLTQDMATAERWGALDGTALTALPGEDLHAALEGHPKALANRGRLGWGLAENAAFAPEAAQPIRLFWLAVARQDLAVSGEAEPALRDALGPDFARLCRAAGEDMLMPVHPWQWTGHLAQLTLPQQAAGRIRPLGPAGHAFRATPSIRTLTRAGGRYDVKLALGILNTSAWRGVPGKFIAHGPAISDWLAGICASDPALSRVTVLHEAAGQWWRDPVMARCPDAPYRHHEALGAIWRDRAEARAGGATPVLHAALFHRGADGAPLAWHYARQAGMTLDAWLAALFRVTVVPLWLLLARYGVGFIAHGQNITVTLEDGRPVGMMLKDFQGDMDLVDQDFPQMQGLDPDIRAILPRKPPAVIIHDIQTAHFVTSLRFLSARLAQWLPEAQFYAILRDVLQAARARHPDRAQRFALFDLFAPTMPRVCINKVRFEIGYEDSARRPLPARGTDLGNPLFDPMSMPAPSPQSSRRPDGLPVSGSPAHQE</sequence>
<protein>
    <recommendedName>
        <fullName evidence="7">Aerobactin synthase IucC</fullName>
    </recommendedName>
</protein>
<evidence type="ECO:0000313" key="6">
    <source>
        <dbReference type="Proteomes" id="UP001166191"/>
    </source>
</evidence>
<name>A0ABS6AII2_9RHOB</name>
<dbReference type="EMBL" id="JAHKNG010000014">
    <property type="protein sequence ID" value="MBU3030398.1"/>
    <property type="molecule type" value="Genomic_DNA"/>
</dbReference>
<dbReference type="InterPro" id="IPR022770">
    <property type="entry name" value="IucA/IucC-like_C"/>
</dbReference>
<dbReference type="InterPro" id="IPR007310">
    <property type="entry name" value="Aerobactin_biosyn_IucA/IucC_N"/>
</dbReference>
<evidence type="ECO:0000259" key="3">
    <source>
        <dbReference type="Pfam" id="PF04183"/>
    </source>
</evidence>
<evidence type="ECO:0000256" key="1">
    <source>
        <dbReference type="ARBA" id="ARBA00004924"/>
    </source>
</evidence>
<keyword evidence="6" id="KW-1185">Reference proteome</keyword>
<organism evidence="5 6">
    <name type="scientific">Paracoccus marinaquae</name>
    <dbReference type="NCBI Taxonomy" id="2841926"/>
    <lineage>
        <taxon>Bacteria</taxon>
        <taxon>Pseudomonadati</taxon>
        <taxon>Pseudomonadota</taxon>
        <taxon>Alphaproteobacteria</taxon>
        <taxon>Rhodobacterales</taxon>
        <taxon>Paracoccaceae</taxon>
        <taxon>Paracoccus</taxon>
    </lineage>
</organism>